<evidence type="ECO:0000313" key="2">
    <source>
        <dbReference type="Proteomes" id="UP000765509"/>
    </source>
</evidence>
<comment type="caution">
    <text evidence="1">The sequence shown here is derived from an EMBL/GenBank/DDBJ whole genome shotgun (WGS) entry which is preliminary data.</text>
</comment>
<organism evidence="1 2">
    <name type="scientific">Austropuccinia psidii MF-1</name>
    <dbReference type="NCBI Taxonomy" id="1389203"/>
    <lineage>
        <taxon>Eukaryota</taxon>
        <taxon>Fungi</taxon>
        <taxon>Dikarya</taxon>
        <taxon>Basidiomycota</taxon>
        <taxon>Pucciniomycotina</taxon>
        <taxon>Pucciniomycetes</taxon>
        <taxon>Pucciniales</taxon>
        <taxon>Sphaerophragmiaceae</taxon>
        <taxon>Austropuccinia</taxon>
    </lineage>
</organism>
<gene>
    <name evidence="1" type="ORF">O181_090349</name>
</gene>
<dbReference type="EMBL" id="AVOT02056272">
    <property type="protein sequence ID" value="MBW0550634.1"/>
    <property type="molecule type" value="Genomic_DNA"/>
</dbReference>
<proteinExistence type="predicted"/>
<keyword evidence="2" id="KW-1185">Reference proteome</keyword>
<accession>A0A9Q3IV95</accession>
<dbReference type="Proteomes" id="UP000765509">
    <property type="component" value="Unassembled WGS sequence"/>
</dbReference>
<protein>
    <submittedName>
        <fullName evidence="1">Uncharacterized protein</fullName>
    </submittedName>
</protein>
<dbReference type="AlphaFoldDB" id="A0A9Q3IV95"/>
<name>A0A9Q3IV95_9BASI</name>
<sequence length="148" mass="17207">MDTKVVFPHHAGSIGMKTEIVVMDNCTSKHIILRNYYLNIYGIDINNPKDIYFTIGKNRRETFDFSNMHKQISVVSSNKHKDEEEFVTNQLSEAQISPKLSLKMKKELIYLLYAYKNSFSSDYEPLGTIRRNEVDITLNIELPYPPVL</sequence>
<reference evidence="1" key="1">
    <citation type="submission" date="2021-03" db="EMBL/GenBank/DDBJ databases">
        <title>Draft genome sequence of rust myrtle Austropuccinia psidii MF-1, a brazilian biotype.</title>
        <authorList>
            <person name="Quecine M.C."/>
            <person name="Pachon D.M.R."/>
            <person name="Bonatelli M.L."/>
            <person name="Correr F.H."/>
            <person name="Franceschini L.M."/>
            <person name="Leite T.F."/>
            <person name="Margarido G.R.A."/>
            <person name="Almeida C.A."/>
            <person name="Ferrarezi J.A."/>
            <person name="Labate C.A."/>
        </authorList>
    </citation>
    <scope>NUCLEOTIDE SEQUENCE</scope>
    <source>
        <strain evidence="1">MF-1</strain>
    </source>
</reference>
<evidence type="ECO:0000313" key="1">
    <source>
        <dbReference type="EMBL" id="MBW0550634.1"/>
    </source>
</evidence>